<dbReference type="InterPro" id="IPR013087">
    <property type="entry name" value="Znf_C2H2_type"/>
</dbReference>
<dbReference type="Proteomes" id="UP000039046">
    <property type="component" value="Unassembled WGS sequence"/>
</dbReference>
<comment type="similarity">
    <text evidence="9">Belongs to the ZNF593/BUD20 C2H2-type zinc-finger protein family.</text>
</comment>
<dbReference type="GO" id="GO:0042254">
    <property type="term" value="P:ribosome biogenesis"/>
    <property type="evidence" value="ECO:0007669"/>
    <property type="project" value="UniProtKB-KW"/>
</dbReference>
<keyword evidence="4" id="KW-0690">Ribosome biogenesis</keyword>
<keyword evidence="13" id="KW-1185">Reference proteome</keyword>
<dbReference type="HOGENOM" id="CLU_117291_2_1_1"/>
<dbReference type="InterPro" id="IPR022755">
    <property type="entry name" value="Znf_C2H2_jaz"/>
</dbReference>
<evidence type="ECO:0000313" key="13">
    <source>
        <dbReference type="Proteomes" id="UP000039046"/>
    </source>
</evidence>
<evidence type="ECO:0000259" key="11">
    <source>
        <dbReference type="PROSITE" id="PS00028"/>
    </source>
</evidence>
<feature type="compositionally biased region" description="Low complexity" evidence="10">
    <location>
        <begin position="101"/>
        <end position="110"/>
    </location>
</feature>
<organism evidence="12 13">
    <name type="scientific">[Torrubiella] hemipterigena</name>
    <dbReference type="NCBI Taxonomy" id="1531966"/>
    <lineage>
        <taxon>Eukaryota</taxon>
        <taxon>Fungi</taxon>
        <taxon>Dikarya</taxon>
        <taxon>Ascomycota</taxon>
        <taxon>Pezizomycotina</taxon>
        <taxon>Sordariomycetes</taxon>
        <taxon>Hypocreomycetidae</taxon>
        <taxon>Hypocreales</taxon>
        <taxon>Clavicipitaceae</taxon>
        <taxon>Clavicipitaceae incertae sedis</taxon>
        <taxon>'Torrubiella' clade</taxon>
    </lineage>
</organism>
<feature type="region of interest" description="Disordered" evidence="10">
    <location>
        <begin position="81"/>
        <end position="117"/>
    </location>
</feature>
<dbReference type="STRING" id="1531966.A0A0A1SX14"/>
<evidence type="ECO:0000256" key="4">
    <source>
        <dbReference type="ARBA" id="ARBA00022517"/>
    </source>
</evidence>
<dbReference type="PROSITE" id="PS00028">
    <property type="entry name" value="ZINC_FINGER_C2H2_1"/>
    <property type="match status" value="1"/>
</dbReference>
<evidence type="ECO:0000256" key="8">
    <source>
        <dbReference type="ARBA" id="ARBA00023242"/>
    </source>
</evidence>
<evidence type="ECO:0000256" key="3">
    <source>
        <dbReference type="ARBA" id="ARBA00022490"/>
    </source>
</evidence>
<dbReference type="OrthoDB" id="24683at2759"/>
<name>A0A0A1SX14_9HYPO</name>
<keyword evidence="5" id="KW-0479">Metal-binding</keyword>
<keyword evidence="6" id="KW-0863">Zinc-finger</keyword>
<sequence length="117" mass="13126">MGVLSQRTITKTRRKIRDFDQVKADLISSKSLEKFKDSKAAEDLPDLGRNYCVECARWFNAESTLLAHRKGKPHKRRLKQLREELETARIPGGGSSKRSTEASAETATTTDDVTMAS</sequence>
<evidence type="ECO:0000256" key="9">
    <source>
        <dbReference type="ARBA" id="ARBA00038064"/>
    </source>
</evidence>
<keyword evidence="7" id="KW-0862">Zinc</keyword>
<dbReference type="SMART" id="SM00451">
    <property type="entry name" value="ZnF_U1"/>
    <property type="match status" value="1"/>
</dbReference>
<dbReference type="InterPro" id="IPR036236">
    <property type="entry name" value="Znf_C2H2_sf"/>
</dbReference>
<evidence type="ECO:0000256" key="6">
    <source>
        <dbReference type="ARBA" id="ARBA00022771"/>
    </source>
</evidence>
<dbReference type="GO" id="GO:0005737">
    <property type="term" value="C:cytoplasm"/>
    <property type="evidence" value="ECO:0007669"/>
    <property type="project" value="UniProtKB-SubCell"/>
</dbReference>
<evidence type="ECO:0000256" key="1">
    <source>
        <dbReference type="ARBA" id="ARBA00004123"/>
    </source>
</evidence>
<proteinExistence type="inferred from homology"/>
<dbReference type="Pfam" id="PF12171">
    <property type="entry name" value="zf-C2H2_jaz"/>
    <property type="match status" value="1"/>
</dbReference>
<dbReference type="InterPro" id="IPR003604">
    <property type="entry name" value="Matrin/U1-like-C_Znf_C2H2"/>
</dbReference>
<gene>
    <name evidence="12" type="ORF">VHEMI02914</name>
</gene>
<evidence type="ECO:0000256" key="7">
    <source>
        <dbReference type="ARBA" id="ARBA00022833"/>
    </source>
</evidence>
<dbReference type="PANTHER" id="PTHR46095">
    <property type="entry name" value="ZINC FINGER PROTEIN 593"/>
    <property type="match status" value="1"/>
</dbReference>
<dbReference type="Gene3D" id="3.30.160.60">
    <property type="entry name" value="Classic Zinc Finger"/>
    <property type="match status" value="1"/>
</dbReference>
<reference evidence="12 13" key="1">
    <citation type="journal article" date="2015" name="Genome Announc.">
        <title>Draft Genome Sequence and Gene Annotation of the Entomopathogenic Fungus Verticillium hemipterigenum.</title>
        <authorList>
            <person name="Horn F."/>
            <person name="Habel A."/>
            <person name="Scharf D.H."/>
            <person name="Dworschak J."/>
            <person name="Brakhage A.A."/>
            <person name="Guthke R."/>
            <person name="Hertweck C."/>
            <person name="Linde J."/>
        </authorList>
    </citation>
    <scope>NUCLEOTIDE SEQUENCE [LARGE SCALE GENOMIC DNA]</scope>
</reference>
<dbReference type="EMBL" id="CDHN01000001">
    <property type="protein sequence ID" value="CEJ82871.1"/>
    <property type="molecule type" value="Genomic_DNA"/>
</dbReference>
<evidence type="ECO:0000256" key="5">
    <source>
        <dbReference type="ARBA" id="ARBA00022723"/>
    </source>
</evidence>
<dbReference type="InterPro" id="IPR051879">
    <property type="entry name" value="C2H2-ZF_Maturation_Protein"/>
</dbReference>
<keyword evidence="3" id="KW-0963">Cytoplasm</keyword>
<dbReference type="SUPFAM" id="SSF57667">
    <property type="entry name" value="beta-beta-alpha zinc fingers"/>
    <property type="match status" value="1"/>
</dbReference>
<accession>A0A0A1SX14</accession>
<evidence type="ECO:0000313" key="12">
    <source>
        <dbReference type="EMBL" id="CEJ82871.1"/>
    </source>
</evidence>
<comment type="subcellular location">
    <subcellularLocation>
        <location evidence="2">Cytoplasm</location>
    </subcellularLocation>
    <subcellularLocation>
        <location evidence="1">Nucleus</location>
    </subcellularLocation>
</comment>
<dbReference type="GO" id="GO:0005634">
    <property type="term" value="C:nucleus"/>
    <property type="evidence" value="ECO:0007669"/>
    <property type="project" value="UniProtKB-SubCell"/>
</dbReference>
<feature type="domain" description="C2H2-type" evidence="11">
    <location>
        <begin position="52"/>
        <end position="74"/>
    </location>
</feature>
<evidence type="ECO:0000256" key="10">
    <source>
        <dbReference type="SAM" id="MobiDB-lite"/>
    </source>
</evidence>
<dbReference type="PANTHER" id="PTHR46095:SF1">
    <property type="entry name" value="ZINC FINGER PROTEIN 593"/>
    <property type="match status" value="1"/>
</dbReference>
<protein>
    <submittedName>
        <fullName evidence="12">Putative C2H2 finger domain-containing protein</fullName>
    </submittedName>
</protein>
<dbReference type="GO" id="GO:0003676">
    <property type="term" value="F:nucleic acid binding"/>
    <property type="evidence" value="ECO:0007669"/>
    <property type="project" value="InterPro"/>
</dbReference>
<dbReference type="AlphaFoldDB" id="A0A0A1SX14"/>
<dbReference type="GO" id="GO:0008270">
    <property type="term" value="F:zinc ion binding"/>
    <property type="evidence" value="ECO:0007669"/>
    <property type="project" value="UniProtKB-KW"/>
</dbReference>
<evidence type="ECO:0000256" key="2">
    <source>
        <dbReference type="ARBA" id="ARBA00004496"/>
    </source>
</evidence>
<keyword evidence="8" id="KW-0539">Nucleus</keyword>